<keyword evidence="2" id="KW-0012">Acyltransferase</keyword>
<keyword evidence="3" id="KW-1185">Reference proteome</keyword>
<name>A0ABW4PCS5_9NOCA</name>
<evidence type="ECO:0000313" key="3">
    <source>
        <dbReference type="Proteomes" id="UP001597286"/>
    </source>
</evidence>
<dbReference type="SUPFAM" id="SSF55729">
    <property type="entry name" value="Acyl-CoA N-acyltransferases (Nat)"/>
    <property type="match status" value="1"/>
</dbReference>
<dbReference type="GO" id="GO:0016746">
    <property type="term" value="F:acyltransferase activity"/>
    <property type="evidence" value="ECO:0007669"/>
    <property type="project" value="UniProtKB-KW"/>
</dbReference>
<dbReference type="RefSeq" id="WP_378487645.1">
    <property type="nucleotide sequence ID" value="NZ_JBHUFB010000020.1"/>
</dbReference>
<protein>
    <submittedName>
        <fullName evidence="2">GNAT family N-acetyltransferase</fullName>
        <ecNumber evidence="2">2.3.1.-</ecNumber>
    </submittedName>
</protein>
<organism evidence="2 3">
    <name type="scientific">Rhodococcus gannanensis</name>
    <dbReference type="NCBI Taxonomy" id="1960308"/>
    <lineage>
        <taxon>Bacteria</taxon>
        <taxon>Bacillati</taxon>
        <taxon>Actinomycetota</taxon>
        <taxon>Actinomycetes</taxon>
        <taxon>Mycobacteriales</taxon>
        <taxon>Nocardiaceae</taxon>
        <taxon>Rhodococcus</taxon>
    </lineage>
</organism>
<dbReference type="InterPro" id="IPR016181">
    <property type="entry name" value="Acyl_CoA_acyltransferase"/>
</dbReference>
<dbReference type="InterPro" id="IPR031165">
    <property type="entry name" value="GNAT_YJDJ"/>
</dbReference>
<keyword evidence="2" id="KW-0808">Transferase</keyword>
<proteinExistence type="predicted"/>
<gene>
    <name evidence="2" type="ORF">ACFSJG_23550</name>
</gene>
<comment type="caution">
    <text evidence="2">The sequence shown here is derived from an EMBL/GenBank/DDBJ whole genome shotgun (WGS) entry which is preliminary data.</text>
</comment>
<dbReference type="EMBL" id="JBHUFB010000020">
    <property type="protein sequence ID" value="MFD1815205.1"/>
    <property type="molecule type" value="Genomic_DNA"/>
</dbReference>
<accession>A0ABW4PCS5</accession>
<evidence type="ECO:0000259" key="1">
    <source>
        <dbReference type="PROSITE" id="PS51729"/>
    </source>
</evidence>
<dbReference type="Pfam" id="PF14542">
    <property type="entry name" value="Acetyltransf_CG"/>
    <property type="match status" value="1"/>
</dbReference>
<reference evidence="3" key="1">
    <citation type="journal article" date="2019" name="Int. J. Syst. Evol. Microbiol.">
        <title>The Global Catalogue of Microorganisms (GCM) 10K type strain sequencing project: providing services to taxonomists for standard genome sequencing and annotation.</title>
        <authorList>
            <consortium name="The Broad Institute Genomics Platform"/>
            <consortium name="The Broad Institute Genome Sequencing Center for Infectious Disease"/>
            <person name="Wu L."/>
            <person name="Ma J."/>
        </authorList>
    </citation>
    <scope>NUCLEOTIDE SEQUENCE [LARGE SCALE GENOMIC DNA]</scope>
    <source>
        <strain evidence="3">DT72</strain>
    </source>
</reference>
<feature type="domain" description="N-acetyltransferase" evidence="1">
    <location>
        <begin position="26"/>
        <end position="121"/>
    </location>
</feature>
<dbReference type="Gene3D" id="3.40.630.30">
    <property type="match status" value="1"/>
</dbReference>
<evidence type="ECO:0000313" key="2">
    <source>
        <dbReference type="EMBL" id="MFD1815205.1"/>
    </source>
</evidence>
<dbReference type="EC" id="2.3.1.-" evidence="2"/>
<dbReference type="PROSITE" id="PS51729">
    <property type="entry name" value="GNAT_YJDJ"/>
    <property type="match status" value="1"/>
</dbReference>
<sequence>MFRRSHEPEAAQTTVVRADPTLAQVDDNPAHSRFDLWVGDELVGILGYRRLDGIDAPPEPGTAVALMHTVVKEEYGDRGWAAVLVHEVLEECRVRGWRLHPVCTYVRRYLGTHTEYLALIDDDPS</sequence>
<dbReference type="Proteomes" id="UP001597286">
    <property type="component" value="Unassembled WGS sequence"/>
</dbReference>